<feature type="compositionally biased region" description="Polar residues" evidence="1">
    <location>
        <begin position="1"/>
        <end position="17"/>
    </location>
</feature>
<feature type="region of interest" description="Disordered" evidence="1">
    <location>
        <begin position="832"/>
        <end position="853"/>
    </location>
</feature>
<dbReference type="InterPro" id="IPR013087">
    <property type="entry name" value="Znf_C2H2_type"/>
</dbReference>
<dbReference type="AlphaFoldDB" id="A0A074RGQ2"/>
<organism evidence="3 4">
    <name type="scientific">Rhizoctonia solani 123E</name>
    <dbReference type="NCBI Taxonomy" id="1423351"/>
    <lineage>
        <taxon>Eukaryota</taxon>
        <taxon>Fungi</taxon>
        <taxon>Dikarya</taxon>
        <taxon>Basidiomycota</taxon>
        <taxon>Agaricomycotina</taxon>
        <taxon>Agaricomycetes</taxon>
        <taxon>Cantharellales</taxon>
        <taxon>Ceratobasidiaceae</taxon>
        <taxon>Rhizoctonia</taxon>
    </lineage>
</organism>
<protein>
    <recommendedName>
        <fullName evidence="2">C2H2-type domain-containing protein</fullName>
    </recommendedName>
</protein>
<dbReference type="EMBL" id="AZST01001190">
    <property type="protein sequence ID" value="KEP46271.1"/>
    <property type="molecule type" value="Genomic_DNA"/>
</dbReference>
<dbReference type="STRING" id="1423351.A0A074RGQ2"/>
<feature type="non-terminal residue" evidence="3">
    <location>
        <position position="1"/>
    </location>
</feature>
<dbReference type="HOGENOM" id="CLU_002907_0_0_1"/>
<evidence type="ECO:0000259" key="2">
    <source>
        <dbReference type="PROSITE" id="PS00028"/>
    </source>
</evidence>
<keyword evidence="4" id="KW-1185">Reference proteome</keyword>
<feature type="domain" description="C2H2-type" evidence="2">
    <location>
        <begin position="1094"/>
        <end position="1114"/>
    </location>
</feature>
<dbReference type="Proteomes" id="UP000027456">
    <property type="component" value="Unassembled WGS sequence"/>
</dbReference>
<proteinExistence type="predicted"/>
<evidence type="ECO:0000313" key="4">
    <source>
        <dbReference type="Proteomes" id="UP000027456"/>
    </source>
</evidence>
<name>A0A074RGQ2_9AGAM</name>
<evidence type="ECO:0000256" key="1">
    <source>
        <dbReference type="SAM" id="MobiDB-lite"/>
    </source>
</evidence>
<sequence length="1138" mass="125405">STPGPGTQALIHSSSPTVEPHNLERGPLVCHGAELKLSHSSWANYPWHLHDPSLNQGRPPSFYPCSINHSGDTLRIRSSTCVGVAPSIQYESCIPCIETARSREVQSIVQQMESESPVNGLNLVFYSHKQLADLLQAKEETLKKYRLQGLEVNRKATRLLGKLSDHKQLLLALAEVNDVAVSRIVQVALRQGCGPVAIVNRLMQAQEGLYRSQSYSKKDIDIALLSLRLGGPRLLEALSKALNLPSLSTVYRHAERLHLWPSIGFPTENEVLENIKSICGHAQAMKPAIRGFSLLIDEIALEERIRYSPAEDMLLGFCRECTTPAQLRNMTGRPISDLYALKKSLDSGECHRAKEATVMAVAPFGPDHYTPMVIVMSGTCKTETVDCQLALIKLGYNAYKKSPHGAAALGPIWSIETDGDSGRRLALFRLCTSRTLSPPSELYWELCSLELMNLACGEDEITHDGDFKHKEKRFASALRSGTGVVVNGTHISPAYTKQMLRLDTNIPSSRLDALFDNSDRQSVPKAHTLLKGIYDVSRLPDMQKQPGHRPFVLLAELLHAFISPYTTPSMSLSQQVVCLAKCAFLLFALFRLDGTRFITSQLYYDIQTTIKTAIFSIAKAQILDPMQPFYLIHLGTDRLENLFGIYRTASHDRNLDILQLAERSGAAQEIDNILAQYPEYDRKPYRLSLEGASGVDHLNPRSWMGDVRVCNVNLRSSWTAGRIEAEEALRQAGIEPDFNRDNLRASAGGLAVDLMRPFGHYVGVNESIPEAPYGLQASTSAIAATPTPASSQSAGAVANPLPPAAVLPELGCFSATDFIDAKLEAPLEDLLSPPSMPTGTSEHDTVQTPNGPIKRGWVEVDRRHIRLESATRLILGAESTEKSTDRLRRVRGYTRYPSLNAQSDSIIGDICLIGQPILALVRVGDTVALAAARVVSIQIGSTKASVESISIDHLDRSDVTFTAQILKLNLGDNHIWYWDQSYVTTPASTKGKQASTINEKPVLVQFHSRTVELVNPSLSELLGQFVWSFEHDELVAAMDILWSKCSENLHEIPGYTELIDFPYCWETADGQKALIHDGASQAIELMPAGKCGVCHLCGRTVPVKQSMRTHIAKHILAKRLNKEDPLIYNGSMTVGYAP</sequence>
<dbReference type="PROSITE" id="PS00028">
    <property type="entry name" value="ZINC_FINGER_C2H2_1"/>
    <property type="match status" value="1"/>
</dbReference>
<comment type="caution">
    <text evidence="3">The sequence shown here is derived from an EMBL/GenBank/DDBJ whole genome shotgun (WGS) entry which is preliminary data.</text>
</comment>
<evidence type="ECO:0000313" key="3">
    <source>
        <dbReference type="EMBL" id="KEP46271.1"/>
    </source>
</evidence>
<feature type="non-terminal residue" evidence="3">
    <location>
        <position position="1138"/>
    </location>
</feature>
<accession>A0A074RGQ2</accession>
<feature type="region of interest" description="Disordered" evidence="1">
    <location>
        <begin position="1"/>
        <end position="23"/>
    </location>
</feature>
<dbReference type="OrthoDB" id="2691851at2759"/>
<reference evidence="3 4" key="1">
    <citation type="submission" date="2013-12" db="EMBL/GenBank/DDBJ databases">
        <authorList>
            <person name="Cubeta M."/>
            <person name="Pakala S."/>
            <person name="Fedorova N."/>
            <person name="Thomas E."/>
            <person name="Dean R."/>
            <person name="Jabaji S."/>
            <person name="Neate S."/>
            <person name="Toda T."/>
            <person name="Tavantzis S."/>
            <person name="Vilgalys R."/>
            <person name="Bharathan N."/>
            <person name="Pakala S."/>
            <person name="Losada L.S."/>
            <person name="Zafar N."/>
            <person name="Nierman W."/>
        </authorList>
    </citation>
    <scope>NUCLEOTIDE SEQUENCE [LARGE SCALE GENOMIC DNA]</scope>
    <source>
        <strain evidence="3 4">123E</strain>
    </source>
</reference>
<gene>
    <name evidence="3" type="ORF">V565_208510</name>
</gene>